<sequence length="123" mass="13649">MVKINTIPNNDSHFELEIGGISQYLPRNYKVSMAGESIIIKNLDSFNYLTNFINYSDLIINGTIPSSAQEAQQLVSKVIFESNRLTSQGEPSINSNYIQSTQGSTGTPFPSNPKVGDYFSYID</sequence>
<evidence type="ECO:0000313" key="2">
    <source>
        <dbReference type="EMBL" id="TWP27087.1"/>
    </source>
</evidence>
<protein>
    <submittedName>
        <fullName evidence="2">Uncharacterized protein</fullName>
    </submittedName>
</protein>
<feature type="non-terminal residue" evidence="2">
    <location>
        <position position="123"/>
    </location>
</feature>
<dbReference type="RefSeq" id="WP_146293043.1">
    <property type="nucleotide sequence ID" value="NZ_SELH01000024.1"/>
</dbReference>
<evidence type="ECO:0000256" key="1">
    <source>
        <dbReference type="SAM" id="MobiDB-lite"/>
    </source>
</evidence>
<dbReference type="Proteomes" id="UP000319499">
    <property type="component" value="Unassembled WGS sequence"/>
</dbReference>
<feature type="region of interest" description="Disordered" evidence="1">
    <location>
        <begin position="87"/>
        <end position="116"/>
    </location>
</feature>
<gene>
    <name evidence="2" type="ORF">ETU09_08175</name>
</gene>
<comment type="caution">
    <text evidence="2">The sequence shown here is derived from an EMBL/GenBank/DDBJ whole genome shotgun (WGS) entry which is preliminary data.</text>
</comment>
<feature type="compositionally biased region" description="Polar residues" evidence="1">
    <location>
        <begin position="87"/>
        <end position="109"/>
    </location>
</feature>
<evidence type="ECO:0000313" key="3">
    <source>
        <dbReference type="Proteomes" id="UP000319499"/>
    </source>
</evidence>
<accession>A0A563DAG4</accession>
<organism evidence="2 3">
    <name type="scientific">Apibacter muscae</name>
    <dbReference type="NCBI Taxonomy" id="2509004"/>
    <lineage>
        <taxon>Bacteria</taxon>
        <taxon>Pseudomonadati</taxon>
        <taxon>Bacteroidota</taxon>
        <taxon>Flavobacteriia</taxon>
        <taxon>Flavobacteriales</taxon>
        <taxon>Weeksellaceae</taxon>
        <taxon>Apibacter</taxon>
    </lineage>
</organism>
<reference evidence="2 3" key="1">
    <citation type="submission" date="2019-02" db="EMBL/GenBank/DDBJ databases">
        <title>Apibacter muscae sp. nov.: a novel member of the house fly microbiota.</title>
        <authorList>
            <person name="Park R."/>
        </authorList>
    </citation>
    <scope>NUCLEOTIDE SEQUENCE [LARGE SCALE GENOMIC DNA]</scope>
    <source>
        <strain evidence="2 3">AL1</strain>
    </source>
</reference>
<proteinExistence type="predicted"/>
<keyword evidence="3" id="KW-1185">Reference proteome</keyword>
<dbReference type="AlphaFoldDB" id="A0A563DAG4"/>
<dbReference type="EMBL" id="SELH01000024">
    <property type="protein sequence ID" value="TWP27087.1"/>
    <property type="molecule type" value="Genomic_DNA"/>
</dbReference>
<name>A0A563DAG4_9FLAO</name>